<proteinExistence type="predicted"/>
<dbReference type="AlphaFoldDB" id="A0A1J8QBP5"/>
<organism evidence="2 3">
    <name type="scientific">Rhizopogon vesiculosus</name>
    <dbReference type="NCBI Taxonomy" id="180088"/>
    <lineage>
        <taxon>Eukaryota</taxon>
        <taxon>Fungi</taxon>
        <taxon>Dikarya</taxon>
        <taxon>Basidiomycota</taxon>
        <taxon>Agaricomycotina</taxon>
        <taxon>Agaricomycetes</taxon>
        <taxon>Agaricomycetidae</taxon>
        <taxon>Boletales</taxon>
        <taxon>Suillineae</taxon>
        <taxon>Rhizopogonaceae</taxon>
        <taxon>Rhizopogon</taxon>
    </lineage>
</organism>
<protein>
    <submittedName>
        <fullName evidence="2">Uncharacterized protein</fullName>
    </submittedName>
</protein>
<reference evidence="2 3" key="1">
    <citation type="submission" date="2016-03" db="EMBL/GenBank/DDBJ databases">
        <title>Comparative genomics of the ectomycorrhizal sister species Rhizopogon vinicolor and Rhizopogon vesiculosus (Basidiomycota: Boletales) reveals a divergence of the mating type B locus.</title>
        <authorList>
            <person name="Mujic A.B."/>
            <person name="Kuo A."/>
            <person name="Tritt A."/>
            <person name="Lipzen A."/>
            <person name="Chen C."/>
            <person name="Johnson J."/>
            <person name="Sharma A."/>
            <person name="Barry K."/>
            <person name="Grigoriev I.V."/>
            <person name="Spatafora J.W."/>
        </authorList>
    </citation>
    <scope>NUCLEOTIDE SEQUENCE [LARGE SCALE GENOMIC DNA]</scope>
    <source>
        <strain evidence="2 3">AM-OR11-056</strain>
    </source>
</reference>
<comment type="caution">
    <text evidence="2">The sequence shown here is derived from an EMBL/GenBank/DDBJ whole genome shotgun (WGS) entry which is preliminary data.</text>
</comment>
<evidence type="ECO:0000313" key="3">
    <source>
        <dbReference type="Proteomes" id="UP000183567"/>
    </source>
</evidence>
<evidence type="ECO:0000313" key="2">
    <source>
        <dbReference type="EMBL" id="OJA11033.1"/>
    </source>
</evidence>
<sequence length="131" mass="14678">MNREALRKLAYTLKSCPRDTQLQGLPIDHPKLRFYTLTQFNKWLKTAGADMKEHDFYDYDSIVPVIESKDLTNCISTPSTTAPVESKAPTRILSDNAIIPTSPTTNTKRMRPDPNKNGRTAVTDNLVLIAG</sequence>
<name>A0A1J8QBP5_9AGAM</name>
<accession>A0A1J8QBP5</accession>
<gene>
    <name evidence="2" type="ORF">AZE42_13164</name>
</gene>
<dbReference type="Proteomes" id="UP000183567">
    <property type="component" value="Unassembled WGS sequence"/>
</dbReference>
<dbReference type="EMBL" id="LVVM01005269">
    <property type="protein sequence ID" value="OJA11033.1"/>
    <property type="molecule type" value="Genomic_DNA"/>
</dbReference>
<evidence type="ECO:0000256" key="1">
    <source>
        <dbReference type="SAM" id="MobiDB-lite"/>
    </source>
</evidence>
<feature type="region of interest" description="Disordered" evidence="1">
    <location>
        <begin position="97"/>
        <end position="120"/>
    </location>
</feature>
<keyword evidence="3" id="KW-1185">Reference proteome</keyword>